<sequence length="133" mass="13809">MDWTQTANAGHARASAERLSAALGTRRLDLATLKTAIVTGGQGLACGVVSRAGAAPALNVIQVCKPEHSLDVGTDLVGGRMWFVLEPGGEGVVPVDEVEAAPAKLVGILNRMTDRPAPITSHEHGRARAPKDL</sequence>
<evidence type="ECO:0008006" key="3">
    <source>
        <dbReference type="Google" id="ProtNLM"/>
    </source>
</evidence>
<organism evidence="1 2">
    <name type="scientific">Actinomadura vinacea</name>
    <dbReference type="NCBI Taxonomy" id="115336"/>
    <lineage>
        <taxon>Bacteria</taxon>
        <taxon>Bacillati</taxon>
        <taxon>Actinomycetota</taxon>
        <taxon>Actinomycetes</taxon>
        <taxon>Streptosporangiales</taxon>
        <taxon>Thermomonosporaceae</taxon>
        <taxon>Actinomadura</taxon>
    </lineage>
</organism>
<name>A0ABN3IL60_9ACTN</name>
<dbReference type="RefSeq" id="WP_344587577.1">
    <property type="nucleotide sequence ID" value="NZ_BAAARW010000004.1"/>
</dbReference>
<evidence type="ECO:0000313" key="1">
    <source>
        <dbReference type="EMBL" id="GAA2406253.1"/>
    </source>
</evidence>
<proteinExistence type="predicted"/>
<reference evidence="1 2" key="1">
    <citation type="journal article" date="2019" name="Int. J. Syst. Evol. Microbiol.">
        <title>The Global Catalogue of Microorganisms (GCM) 10K type strain sequencing project: providing services to taxonomists for standard genome sequencing and annotation.</title>
        <authorList>
            <consortium name="The Broad Institute Genomics Platform"/>
            <consortium name="The Broad Institute Genome Sequencing Center for Infectious Disease"/>
            <person name="Wu L."/>
            <person name="Ma J."/>
        </authorList>
    </citation>
    <scope>NUCLEOTIDE SEQUENCE [LARGE SCALE GENOMIC DNA]</scope>
    <source>
        <strain evidence="1 2">JCM 3325</strain>
    </source>
</reference>
<gene>
    <name evidence="1" type="ORF">GCM10010191_12830</name>
</gene>
<keyword evidence="2" id="KW-1185">Reference proteome</keyword>
<accession>A0ABN3IL60</accession>
<dbReference type="Proteomes" id="UP001501231">
    <property type="component" value="Unassembled WGS sequence"/>
</dbReference>
<protein>
    <recommendedName>
        <fullName evidence="3">DUF302 domain-containing protein</fullName>
    </recommendedName>
</protein>
<dbReference type="EMBL" id="BAAARW010000004">
    <property type="protein sequence ID" value="GAA2406253.1"/>
    <property type="molecule type" value="Genomic_DNA"/>
</dbReference>
<comment type="caution">
    <text evidence="1">The sequence shown here is derived from an EMBL/GenBank/DDBJ whole genome shotgun (WGS) entry which is preliminary data.</text>
</comment>
<evidence type="ECO:0000313" key="2">
    <source>
        <dbReference type="Proteomes" id="UP001501231"/>
    </source>
</evidence>